<dbReference type="EMBL" id="MWQO01000014">
    <property type="protein sequence ID" value="THD11281.1"/>
    <property type="molecule type" value="Genomic_DNA"/>
</dbReference>
<sequence>MTGLVPLFYDSAAIVHEGEHVTEAPTTYMTTLHLKVRAEAWPWLDQASREVNVVWNWGNATSAKAARPFAGKAKWLSGFDLDKLSAGATKCFDQIGADTIQRVNGEIATKRRQAQCAKLRWRISTGSKRSLGWVPFKAASIKRTGRGVTFCKKSFRVFEAERLEGVTFADGSFAQNALGEWFLNIPVKRPIVRDVAPREAVGIDLGLKRVATTSDGALLDAGAFYRDIEDKIAQAQRRGHKRQAKRYHAKAANRRLDALHVFTSSIVKDYQHIVVGDREQPEAGQDTDGEVRAGRRLGDAQDAAAVQGPSGRSQRRDRQRKKHHASMFQLWPAHRPQRSKAARCKGMDL</sequence>
<evidence type="ECO:0000256" key="1">
    <source>
        <dbReference type="SAM" id="MobiDB-lite"/>
    </source>
</evidence>
<dbReference type="OrthoDB" id="6917293at2"/>
<keyword evidence="4" id="KW-1185">Reference proteome</keyword>
<feature type="region of interest" description="Disordered" evidence="1">
    <location>
        <begin position="296"/>
        <end position="349"/>
    </location>
</feature>
<feature type="domain" description="Probable transposase IS891/IS1136/IS1341" evidence="2">
    <location>
        <begin position="187"/>
        <end position="277"/>
    </location>
</feature>
<dbReference type="RefSeq" id="WP_081130225.1">
    <property type="nucleotide sequence ID" value="NZ_LDOS01000005.1"/>
</dbReference>
<gene>
    <name evidence="3" type="ORF">B1806_03955</name>
</gene>
<dbReference type="AlphaFoldDB" id="A0A4V3UTN5"/>
<reference evidence="3 4" key="1">
    <citation type="submission" date="2017-02" db="EMBL/GenBank/DDBJ databases">
        <title>Whole genome sequencing of Metallibacterium scheffleri DSM 24874 (T).</title>
        <authorList>
            <person name="Kumar S."/>
            <person name="Patil P."/>
            <person name="Patil P.B."/>
        </authorList>
    </citation>
    <scope>NUCLEOTIDE SEQUENCE [LARGE SCALE GENOMIC DNA]</scope>
    <source>
        <strain evidence="3 4">DSM 24874</strain>
    </source>
</reference>
<feature type="compositionally biased region" description="Basic residues" evidence="1">
    <location>
        <begin position="313"/>
        <end position="325"/>
    </location>
</feature>
<comment type="caution">
    <text evidence="3">The sequence shown here is derived from an EMBL/GenBank/DDBJ whole genome shotgun (WGS) entry which is preliminary data.</text>
</comment>
<evidence type="ECO:0000313" key="4">
    <source>
        <dbReference type="Proteomes" id="UP000307749"/>
    </source>
</evidence>
<name>A0A4V3UTN5_9GAMM</name>
<protein>
    <recommendedName>
        <fullName evidence="2">Probable transposase IS891/IS1136/IS1341 domain-containing protein</fullName>
    </recommendedName>
</protein>
<dbReference type="Pfam" id="PF01385">
    <property type="entry name" value="OrfB_IS605"/>
    <property type="match status" value="1"/>
</dbReference>
<accession>A0A4V3UTN5</accession>
<evidence type="ECO:0000259" key="2">
    <source>
        <dbReference type="Pfam" id="PF01385"/>
    </source>
</evidence>
<dbReference type="Proteomes" id="UP000307749">
    <property type="component" value="Unassembled WGS sequence"/>
</dbReference>
<dbReference type="InterPro" id="IPR001959">
    <property type="entry name" value="Transposase"/>
</dbReference>
<organism evidence="3 4">
    <name type="scientific">Metallibacterium scheffleri</name>
    <dbReference type="NCBI Taxonomy" id="993689"/>
    <lineage>
        <taxon>Bacteria</taxon>
        <taxon>Pseudomonadati</taxon>
        <taxon>Pseudomonadota</taxon>
        <taxon>Gammaproteobacteria</taxon>
        <taxon>Lysobacterales</taxon>
        <taxon>Rhodanobacteraceae</taxon>
        <taxon>Metallibacterium</taxon>
    </lineage>
</organism>
<proteinExistence type="predicted"/>
<evidence type="ECO:0000313" key="3">
    <source>
        <dbReference type="EMBL" id="THD11281.1"/>
    </source>
</evidence>
<dbReference type="STRING" id="993689.GCA_002077135_00179"/>